<dbReference type="AlphaFoldDB" id="A0A4Z0YJY4"/>
<evidence type="ECO:0000256" key="1">
    <source>
        <dbReference type="SAM" id="MobiDB-lite"/>
    </source>
</evidence>
<evidence type="ECO:0000313" key="2">
    <source>
        <dbReference type="EMBL" id="TGJ79013.1"/>
    </source>
</evidence>
<proteinExistence type="predicted"/>
<sequence>MSTPQKQREIVQKRQTKMHDAQRKYDTQWNIVNIQVPEIRALSLQKEHLTREVATLKLRYEVSLGTIQRHQQRLEESGRPGGNGEFEKNARKELEKEKKKCAHVEDKIKAIAKTIEKAQKNERKAREKLDELHNKLAEAKIQVKIEQGRLLQLADRHRIGQ</sequence>
<organism evidence="2 3">
    <name type="scientific">Xylaria hypoxylon</name>
    <dbReference type="NCBI Taxonomy" id="37992"/>
    <lineage>
        <taxon>Eukaryota</taxon>
        <taxon>Fungi</taxon>
        <taxon>Dikarya</taxon>
        <taxon>Ascomycota</taxon>
        <taxon>Pezizomycotina</taxon>
        <taxon>Sordariomycetes</taxon>
        <taxon>Xylariomycetidae</taxon>
        <taxon>Xylariales</taxon>
        <taxon>Xylariaceae</taxon>
        <taxon>Xylaria</taxon>
    </lineage>
</organism>
<dbReference type="EMBL" id="SKBN01000324">
    <property type="protein sequence ID" value="TGJ79013.1"/>
    <property type="molecule type" value="Genomic_DNA"/>
</dbReference>
<feature type="region of interest" description="Disordered" evidence="1">
    <location>
        <begin position="71"/>
        <end position="99"/>
    </location>
</feature>
<protein>
    <submittedName>
        <fullName evidence="2">Uncharacterized protein</fullName>
    </submittedName>
</protein>
<accession>A0A4Z0YJY4</accession>
<feature type="compositionally biased region" description="Basic and acidic residues" evidence="1">
    <location>
        <begin position="85"/>
        <end position="99"/>
    </location>
</feature>
<dbReference type="Proteomes" id="UP000297716">
    <property type="component" value="Unassembled WGS sequence"/>
</dbReference>
<reference evidence="2 3" key="1">
    <citation type="submission" date="2019-03" db="EMBL/GenBank/DDBJ databases">
        <title>Draft genome sequence of Xylaria hypoxylon DSM 108379, a ubiquitous saprotrophic-parasitic fungi on hardwood.</title>
        <authorList>
            <person name="Buettner E."/>
            <person name="Leonhardt S."/>
            <person name="Gebauer A.M."/>
            <person name="Liers C."/>
            <person name="Hofrichter M."/>
            <person name="Kellner H."/>
        </authorList>
    </citation>
    <scope>NUCLEOTIDE SEQUENCE [LARGE SCALE GENOMIC DNA]</scope>
    <source>
        <strain evidence="2 3">DSM 108379</strain>
    </source>
</reference>
<name>A0A4Z0YJY4_9PEZI</name>
<comment type="caution">
    <text evidence="2">The sequence shown here is derived from an EMBL/GenBank/DDBJ whole genome shotgun (WGS) entry which is preliminary data.</text>
</comment>
<gene>
    <name evidence="2" type="ORF">E0Z10_g9756</name>
</gene>
<keyword evidence="3" id="KW-1185">Reference proteome</keyword>
<dbReference type="OrthoDB" id="4715837at2759"/>
<feature type="region of interest" description="Disordered" evidence="1">
    <location>
        <begin position="1"/>
        <end position="22"/>
    </location>
</feature>
<evidence type="ECO:0000313" key="3">
    <source>
        <dbReference type="Proteomes" id="UP000297716"/>
    </source>
</evidence>